<dbReference type="InterPro" id="IPR012885">
    <property type="entry name" value="F-box_Sdz-33"/>
</dbReference>
<dbReference type="GeneID" id="188547"/>
<dbReference type="AlphaFoldDB" id="P91449"/>
<keyword evidence="4" id="KW-1185">Reference proteome</keyword>
<dbReference type="STRING" id="6239.T16A1.8.1"/>
<reference evidence="3 4" key="1">
    <citation type="journal article" date="1998" name="Science">
        <title>Genome sequence of the nematode C. elegans: a platform for investigating biology.</title>
        <authorList>
            <consortium name="The C. elegans sequencing consortium"/>
            <person name="Sulson J.E."/>
            <person name="Waterston R."/>
        </authorList>
    </citation>
    <scope>NUCLEOTIDE SEQUENCE [LARGE SCALE GENOMIC DNA]</scope>
    <source>
        <strain evidence="3 4">Bristol N2</strain>
    </source>
</reference>
<dbReference type="PaxDb" id="6239-T16A1.8"/>
<dbReference type="FunCoup" id="P91449">
    <property type="interactions" value="811"/>
</dbReference>
<feature type="domain" description="Sdz-33 F-box" evidence="2">
    <location>
        <begin position="180"/>
        <end position="241"/>
    </location>
</feature>
<dbReference type="Pfam" id="PF07735">
    <property type="entry name" value="FBA_2"/>
    <property type="match status" value="1"/>
</dbReference>
<dbReference type="EMBL" id="BX284602">
    <property type="protein sequence ID" value="CCD68951.2"/>
    <property type="molecule type" value="Genomic_DNA"/>
</dbReference>
<dbReference type="PANTHER" id="PTHR22899:SF0">
    <property type="entry name" value="F-BOX ASSOCIATED DOMAIN-CONTAINING PROTEIN-RELATED"/>
    <property type="match status" value="1"/>
</dbReference>
<sequence length="316" mass="36854">MDAVSFPILRLPQSALKNALRQMCLMEHLFLSVLSTKAKQHITMFNEVQQDVSLIVRSSEFIFTLQSKKNYYDLHINFKLSNVKISKLFFPGHVFTTISVPEFTAKQWIDHIGSVFLKNASLALLVQNPEKRMLEERYEYIEEFRIVNLEIHSAEIQDIPLYEMFPLLKCLSFVNVPKSKSILIQNLEELQFNVSKVTLNEIVLVNCSTITIDNQVISDKNLNLFIKHWIKGSNCQLKSFEYHIRPTERLRFVEVSLFEGIGYMEKEEDDHWKRFEIKRNDGTKATVLLSKTDYISFVMCVSPVVLTDLPAFKIYQ</sequence>
<dbReference type="InterPro" id="IPR053222">
    <property type="entry name" value="Zygotic_Embryogenesis-Asso"/>
</dbReference>
<dbReference type="PIR" id="E88065">
    <property type="entry name" value="E88065"/>
</dbReference>
<dbReference type="Bgee" id="WBGene00020537">
    <property type="expression patterns" value="Expressed in embryo and 3 other cell types or tissues"/>
</dbReference>
<evidence type="ECO:0000259" key="1">
    <source>
        <dbReference type="Pfam" id="PF00646"/>
    </source>
</evidence>
<organism evidence="3 4">
    <name type="scientific">Caenorhabditis elegans</name>
    <dbReference type="NCBI Taxonomy" id="6239"/>
    <lineage>
        <taxon>Eukaryota</taxon>
        <taxon>Metazoa</taxon>
        <taxon>Ecdysozoa</taxon>
        <taxon>Nematoda</taxon>
        <taxon>Chromadorea</taxon>
        <taxon>Rhabditida</taxon>
        <taxon>Rhabditina</taxon>
        <taxon>Rhabditomorpha</taxon>
        <taxon>Rhabditoidea</taxon>
        <taxon>Rhabditidae</taxon>
        <taxon>Peloderinae</taxon>
        <taxon>Caenorhabditis</taxon>
    </lineage>
</organism>
<evidence type="ECO:0000313" key="3">
    <source>
        <dbReference type="EMBL" id="CCD68951.2"/>
    </source>
</evidence>
<name>P91449_CAEEL</name>
<evidence type="ECO:0000259" key="2">
    <source>
        <dbReference type="Pfam" id="PF07735"/>
    </source>
</evidence>
<dbReference type="KEGG" id="cel:CELE_T16A1.8"/>
<dbReference type="AGR" id="WB:WBGene00020537"/>
<accession>P91449</accession>
<dbReference type="OrthoDB" id="5909482at2759"/>
<evidence type="ECO:0000313" key="5">
    <source>
        <dbReference type="WormBase" id="T16A1.8"/>
    </source>
</evidence>
<gene>
    <name evidence="3 5" type="primary">fbxb-37</name>
    <name evidence="3" type="ORF">CELE_T16A1.8</name>
    <name evidence="5" type="ORF">T16A1.8</name>
</gene>
<dbReference type="Proteomes" id="UP000001940">
    <property type="component" value="Chromosome II"/>
</dbReference>
<dbReference type="WormBase" id="T16A1.8">
    <property type="protein sequence ID" value="CE51679"/>
    <property type="gene ID" value="WBGene00020537"/>
    <property type="gene designation" value="fbxb-37"/>
</dbReference>
<proteinExistence type="predicted"/>
<dbReference type="Pfam" id="PF00646">
    <property type="entry name" value="F-box"/>
    <property type="match status" value="1"/>
</dbReference>
<feature type="domain" description="F-box" evidence="1">
    <location>
        <begin position="8"/>
        <end position="46"/>
    </location>
</feature>
<dbReference type="HOGENOM" id="CLU_028840_1_4_1"/>
<dbReference type="PANTHER" id="PTHR22899">
    <property type="entry name" value="CYCLIN-RELATED F-BOX FAMILY"/>
    <property type="match status" value="1"/>
</dbReference>
<dbReference type="CTD" id="188547"/>
<evidence type="ECO:0000313" key="4">
    <source>
        <dbReference type="Proteomes" id="UP000001940"/>
    </source>
</evidence>
<dbReference type="RefSeq" id="NP_494178.2">
    <property type="nucleotide sequence ID" value="NM_061777.3"/>
</dbReference>
<dbReference type="InParanoid" id="P91449"/>
<dbReference type="InterPro" id="IPR001810">
    <property type="entry name" value="F-box_dom"/>
</dbReference>
<dbReference type="UCSC" id="T16A1.8">
    <property type="organism name" value="c. elegans"/>
</dbReference>
<protein>
    <submittedName>
        <fullName evidence="3">F-box associated domain-containing protein</fullName>
    </submittedName>
</protein>